<dbReference type="Pfam" id="PF12957">
    <property type="entry name" value="DUF3846"/>
    <property type="match status" value="1"/>
</dbReference>
<dbReference type="AlphaFoldDB" id="A0A9D2M7S0"/>
<evidence type="ECO:0000259" key="1">
    <source>
        <dbReference type="Pfam" id="PF12957"/>
    </source>
</evidence>
<organism evidence="2 3">
    <name type="scientific">Candidatus Gemmiger avicola</name>
    <dbReference type="NCBI Taxonomy" id="2838605"/>
    <lineage>
        <taxon>Bacteria</taxon>
        <taxon>Bacillati</taxon>
        <taxon>Bacillota</taxon>
        <taxon>Clostridia</taxon>
        <taxon>Eubacteriales</taxon>
        <taxon>Gemmiger</taxon>
    </lineage>
</organism>
<dbReference type="InterPro" id="IPR024559">
    <property type="entry name" value="DUF3846"/>
</dbReference>
<dbReference type="EMBL" id="DWYG01000135">
    <property type="protein sequence ID" value="HJB42433.1"/>
    <property type="molecule type" value="Genomic_DNA"/>
</dbReference>
<gene>
    <name evidence="2" type="ORF">H9945_08035</name>
</gene>
<feature type="domain" description="DUF3846" evidence="1">
    <location>
        <begin position="24"/>
        <end position="120"/>
    </location>
</feature>
<comment type="caution">
    <text evidence="2">The sequence shown here is derived from an EMBL/GenBank/DDBJ whole genome shotgun (WGS) entry which is preliminary data.</text>
</comment>
<proteinExistence type="predicted"/>
<protein>
    <submittedName>
        <fullName evidence="2">DUF3846 domain-containing protein</fullName>
    </submittedName>
</protein>
<evidence type="ECO:0000313" key="3">
    <source>
        <dbReference type="Proteomes" id="UP000886803"/>
    </source>
</evidence>
<evidence type="ECO:0000313" key="2">
    <source>
        <dbReference type="EMBL" id="HJB42433.1"/>
    </source>
</evidence>
<reference evidence="2" key="2">
    <citation type="submission" date="2021-04" db="EMBL/GenBank/DDBJ databases">
        <authorList>
            <person name="Gilroy R."/>
        </authorList>
    </citation>
    <scope>NUCLEOTIDE SEQUENCE</scope>
    <source>
        <strain evidence="2">ChiBcec8-13705</strain>
    </source>
</reference>
<reference evidence="2" key="1">
    <citation type="journal article" date="2021" name="PeerJ">
        <title>Extensive microbial diversity within the chicken gut microbiome revealed by metagenomics and culture.</title>
        <authorList>
            <person name="Gilroy R."/>
            <person name="Ravi A."/>
            <person name="Getino M."/>
            <person name="Pursley I."/>
            <person name="Horton D.L."/>
            <person name="Alikhan N.F."/>
            <person name="Baker D."/>
            <person name="Gharbi K."/>
            <person name="Hall N."/>
            <person name="Watson M."/>
            <person name="Adriaenssens E.M."/>
            <person name="Foster-Nyarko E."/>
            <person name="Jarju S."/>
            <person name="Secka A."/>
            <person name="Antonio M."/>
            <person name="Oren A."/>
            <person name="Chaudhuri R.R."/>
            <person name="La Ragione R."/>
            <person name="Hildebrand F."/>
            <person name="Pallen M.J."/>
        </authorList>
    </citation>
    <scope>NUCLEOTIDE SEQUENCE</scope>
    <source>
        <strain evidence="2">ChiBcec8-13705</strain>
    </source>
</reference>
<accession>A0A9D2M7S0</accession>
<name>A0A9D2M7S0_9FIRM</name>
<sequence length="167" mass="18667">MIPTRSLNPSTSRKTNVNKPEKLRVVLVEPGQYAREAEIDNTLEAKQVVVGGVIDAIYPWKDDAVALIFNDAGKVIPLEPNRVLPEYEDIVFGAFFICGDDGENFCSLTDRQVQRYLERFRQPEIIFDSPVGIVAMPCGPDQYARFMQAARGDGGGEPPARRNRPTR</sequence>
<dbReference type="Proteomes" id="UP000886803">
    <property type="component" value="Unassembled WGS sequence"/>
</dbReference>